<evidence type="ECO:0000256" key="1">
    <source>
        <dbReference type="SAM" id="MobiDB-lite"/>
    </source>
</evidence>
<dbReference type="Proteomes" id="UP000019377">
    <property type="component" value="Unassembled WGS sequence"/>
</dbReference>
<dbReference type="HOGENOM" id="CLU_1750483_0_0_1"/>
<proteinExistence type="predicted"/>
<organism evidence="2 3">
    <name type="scientific">Kalmanozyma brasiliensis (strain GHG001)</name>
    <name type="common">Yeast</name>
    <name type="synonym">Pseudozyma brasiliensis</name>
    <dbReference type="NCBI Taxonomy" id="1365824"/>
    <lineage>
        <taxon>Eukaryota</taxon>
        <taxon>Fungi</taxon>
        <taxon>Dikarya</taxon>
        <taxon>Basidiomycota</taxon>
        <taxon>Ustilaginomycotina</taxon>
        <taxon>Ustilaginomycetes</taxon>
        <taxon>Ustilaginales</taxon>
        <taxon>Ustilaginaceae</taxon>
        <taxon>Kalmanozyma</taxon>
    </lineage>
</organism>
<dbReference type="OrthoDB" id="2552152at2759"/>
<dbReference type="AlphaFoldDB" id="V5F199"/>
<evidence type="ECO:0000313" key="2">
    <source>
        <dbReference type="EMBL" id="EST10093.1"/>
    </source>
</evidence>
<gene>
    <name evidence="2" type="ORF">PSEUBRA_SCAF1g00561</name>
</gene>
<protein>
    <submittedName>
        <fullName evidence="2">Uncharacterized protein</fullName>
    </submittedName>
</protein>
<evidence type="ECO:0000313" key="3">
    <source>
        <dbReference type="Proteomes" id="UP000019377"/>
    </source>
</evidence>
<name>V5F199_KALBG</name>
<feature type="region of interest" description="Disordered" evidence="1">
    <location>
        <begin position="30"/>
        <end position="60"/>
    </location>
</feature>
<accession>V5F199</accession>
<dbReference type="EMBL" id="KI545851">
    <property type="protein sequence ID" value="EST10093.1"/>
    <property type="molecule type" value="Genomic_DNA"/>
</dbReference>
<reference evidence="3" key="1">
    <citation type="journal article" date="2013" name="Genome Announc.">
        <title>Draft genome sequence of Pseudozyma brasiliensis sp. nov. strain GHG001, a high producer of endo-1,4-xylanase isolated from an insect pest of sugarcane.</title>
        <authorList>
            <person name="Oliveira J.V.D.C."/>
            <person name="dos Santos R.A.C."/>
            <person name="Borges T.A."/>
            <person name="Riano-Pachon D.M."/>
            <person name="Goldman G.H."/>
        </authorList>
    </citation>
    <scope>NUCLEOTIDE SEQUENCE [LARGE SCALE GENOMIC DNA]</scope>
    <source>
        <strain evidence="3">GHG001</strain>
    </source>
</reference>
<sequence length="149" mass="15560">MAGYAAEVGSVDEAALHRAKSGRFGEEAYADRSIPQAAPAKNSPTCAPAKKSCCPPRNDANQATERKIACSTNATDDKPVAATAAAASEPKEDDCCYGFVQCDVDGDKPAPALQAVSTAKETDLDGLKLKEDECCFGLVKCDAEGRIIM</sequence>
<keyword evidence="3" id="KW-1185">Reference proteome</keyword>